<dbReference type="SUPFAM" id="SSF56042">
    <property type="entry name" value="PurM C-terminal domain-like"/>
    <property type="match status" value="1"/>
</dbReference>
<dbReference type="GO" id="GO:0000287">
    <property type="term" value="F:magnesium ion binding"/>
    <property type="evidence" value="ECO:0007669"/>
    <property type="project" value="UniProtKB-UniRule"/>
</dbReference>
<dbReference type="NCBIfam" id="TIGR01379">
    <property type="entry name" value="thiL"/>
    <property type="match status" value="1"/>
</dbReference>
<evidence type="ECO:0000259" key="4">
    <source>
        <dbReference type="Pfam" id="PF02769"/>
    </source>
</evidence>
<dbReference type="InterPro" id="IPR036921">
    <property type="entry name" value="PurM-like_N_sf"/>
</dbReference>
<gene>
    <name evidence="2 5" type="primary">thiL</name>
    <name evidence="5" type="ORF">NEJAP_0393</name>
</gene>
<dbReference type="GO" id="GO:0009228">
    <property type="term" value="P:thiamine biosynthetic process"/>
    <property type="evidence" value="ECO:0007669"/>
    <property type="project" value="UniProtKB-KW"/>
</dbReference>
<dbReference type="PANTHER" id="PTHR30270:SF0">
    <property type="entry name" value="THIAMINE-MONOPHOSPHATE KINASE"/>
    <property type="match status" value="1"/>
</dbReference>
<keyword evidence="2" id="KW-0479">Metal-binding</keyword>
<dbReference type="InterPro" id="IPR010918">
    <property type="entry name" value="PurM-like_C_dom"/>
</dbReference>
<keyword evidence="2" id="KW-0547">Nucleotide-binding</keyword>
<feature type="domain" description="PurM-like C-terminal" evidence="4">
    <location>
        <begin position="153"/>
        <end position="300"/>
    </location>
</feature>
<evidence type="ECO:0000256" key="1">
    <source>
        <dbReference type="ARBA" id="ARBA00022977"/>
    </source>
</evidence>
<dbReference type="InterPro" id="IPR006283">
    <property type="entry name" value="ThiL-like"/>
</dbReference>
<comment type="similarity">
    <text evidence="2">Belongs to the thiamine-monophosphate kinase family.</text>
</comment>
<keyword evidence="1 2" id="KW-0784">Thiamine biosynthesis</keyword>
<feature type="binding site" evidence="2">
    <location>
        <position position="49"/>
    </location>
    <ligand>
        <name>Mg(2+)</name>
        <dbReference type="ChEBI" id="CHEBI:18420"/>
        <label>2</label>
    </ligand>
</feature>
<feature type="binding site" evidence="2">
    <location>
        <position position="263"/>
    </location>
    <ligand>
        <name>substrate</name>
    </ligand>
</feature>
<feature type="binding site" evidence="2">
    <location>
        <position position="49"/>
    </location>
    <ligand>
        <name>Mg(2+)</name>
        <dbReference type="ChEBI" id="CHEBI:18420"/>
        <label>1</label>
    </ligand>
</feature>
<evidence type="ECO:0000313" key="6">
    <source>
        <dbReference type="Proteomes" id="UP000595332"/>
    </source>
</evidence>
<feature type="binding site" evidence="2">
    <location>
        <position position="215"/>
    </location>
    <ligand>
        <name>Mg(2+)</name>
        <dbReference type="ChEBI" id="CHEBI:18420"/>
        <label>5</label>
    </ligand>
</feature>
<accession>A0A7R6SUH5</accession>
<dbReference type="SUPFAM" id="SSF55326">
    <property type="entry name" value="PurM N-terminal domain-like"/>
    <property type="match status" value="1"/>
</dbReference>
<keyword evidence="2 5" id="KW-0418">Kinase</keyword>
<feature type="binding site" evidence="2">
    <location>
        <position position="47"/>
    </location>
    <ligand>
        <name>Mg(2+)</name>
        <dbReference type="ChEBI" id="CHEBI:18420"/>
        <label>4</label>
    </ligand>
</feature>
<comment type="function">
    <text evidence="2">Catalyzes the ATP-dependent phosphorylation of thiamine-monophosphate (TMP) to form thiamine-pyrophosphate (TPP), the active form of vitamin B1.</text>
</comment>
<keyword evidence="2 5" id="KW-0808">Transferase</keyword>
<feature type="binding site" evidence="2">
    <location>
        <position position="124"/>
    </location>
    <ligand>
        <name>Mg(2+)</name>
        <dbReference type="ChEBI" id="CHEBI:18420"/>
        <label>1</label>
    </ligand>
</feature>
<dbReference type="GO" id="GO:0009030">
    <property type="term" value="F:thiamine-phosphate kinase activity"/>
    <property type="evidence" value="ECO:0007669"/>
    <property type="project" value="UniProtKB-UniRule"/>
</dbReference>
<dbReference type="AlphaFoldDB" id="A0A7R6SUH5"/>
<proteinExistence type="inferred from homology"/>
<dbReference type="Gene3D" id="3.90.650.10">
    <property type="entry name" value="PurM-like C-terminal domain"/>
    <property type="match status" value="1"/>
</dbReference>
<dbReference type="EMBL" id="AP014546">
    <property type="protein sequence ID" value="BBB28351.1"/>
    <property type="molecule type" value="Genomic_DNA"/>
</dbReference>
<evidence type="ECO:0000256" key="2">
    <source>
        <dbReference type="HAMAP-Rule" id="MF_02128"/>
    </source>
</evidence>
<feature type="binding site" evidence="2">
    <location>
        <position position="77"/>
    </location>
    <ligand>
        <name>Mg(2+)</name>
        <dbReference type="ChEBI" id="CHEBI:18420"/>
        <label>3</label>
    </ligand>
</feature>
<dbReference type="KEGG" id="njp:NEJAP_0393"/>
<feature type="binding site" evidence="2">
    <location>
        <position position="319"/>
    </location>
    <ligand>
        <name>substrate</name>
    </ligand>
</feature>
<dbReference type="Pfam" id="PF02769">
    <property type="entry name" value="AIRS_C"/>
    <property type="match status" value="1"/>
</dbReference>
<dbReference type="GO" id="GO:0009229">
    <property type="term" value="P:thiamine diphosphate biosynthetic process"/>
    <property type="evidence" value="ECO:0007669"/>
    <property type="project" value="UniProtKB-UniRule"/>
</dbReference>
<reference evidence="5 6" key="1">
    <citation type="journal article" date="2008" name="Int. J. Syst. Evol. Microbiol.">
        <title>Neptunomonas japonica sp. nov., an Osedax japonicus symbiont-like bacterium isolated from sediment adjacent to sperm whale carcasses off Kagoshima, Japan.</title>
        <authorList>
            <person name="Miyazaki M."/>
            <person name="Nogi Y."/>
            <person name="Fujiwara Y."/>
            <person name="Kawato M."/>
            <person name="Kubokawa K."/>
            <person name="Horikoshi K."/>
        </authorList>
    </citation>
    <scope>NUCLEOTIDE SEQUENCE [LARGE SCALE GENOMIC DNA]</scope>
    <source>
        <strain evidence="5 6">JAMM 1380</strain>
    </source>
</reference>
<sequence>MDEFALIRRYFQPLPQRQQGACEGVSVGIGDDCAVLSVPEGQQLVVSIDTLVEGTHFLTDTPAEQLAWRLLGASVSDLAAMGATPSWLTLALTLPYADEAWVSDFSAALAEASQLYSIQLVGGDTTRGPLTLTAQVHGFVKTDAALLRSNAQIGDLICVTGTLGDSRAGLETLLTKSSSNTVVEYLRQRFYRPQPRVSTGQLISAYASSCIDISDGLLGDIQHILDQSGVGAQINPEALPLSAEIQHFTDDKTAREWALSGGEDFELCFTVPPEQWVSLQEHLQNHDVQVTPVGAICDEAKGLQLFSQGEWRAVAANGYKHF</sequence>
<feature type="binding site" evidence="2">
    <location>
        <position position="212"/>
    </location>
    <ligand>
        <name>Mg(2+)</name>
        <dbReference type="ChEBI" id="CHEBI:18420"/>
        <label>3</label>
    </ligand>
</feature>
<dbReference type="Pfam" id="PF00586">
    <property type="entry name" value="AIRS"/>
    <property type="match status" value="1"/>
</dbReference>
<dbReference type="Proteomes" id="UP000595332">
    <property type="component" value="Chromosome"/>
</dbReference>
<feature type="domain" description="PurM-like N-terminal" evidence="3">
    <location>
        <begin position="30"/>
        <end position="140"/>
    </location>
</feature>
<dbReference type="CDD" id="cd02194">
    <property type="entry name" value="ThiL"/>
    <property type="match status" value="1"/>
</dbReference>
<evidence type="ECO:0000259" key="3">
    <source>
        <dbReference type="Pfam" id="PF00586"/>
    </source>
</evidence>
<name>A0A7R6SUH5_9GAMM</name>
<comment type="catalytic activity">
    <reaction evidence="2">
        <text>thiamine phosphate + ATP = thiamine diphosphate + ADP</text>
        <dbReference type="Rhea" id="RHEA:15913"/>
        <dbReference type="ChEBI" id="CHEBI:30616"/>
        <dbReference type="ChEBI" id="CHEBI:37575"/>
        <dbReference type="ChEBI" id="CHEBI:58937"/>
        <dbReference type="ChEBI" id="CHEBI:456216"/>
        <dbReference type="EC" id="2.7.4.16"/>
    </reaction>
</comment>
<protein>
    <recommendedName>
        <fullName evidence="2">Thiamine-monophosphate kinase</fullName>
        <shortName evidence="2">TMP kinase</shortName>
        <shortName evidence="2">Thiamine-phosphate kinase</shortName>
        <ecNumber evidence="2">2.7.4.16</ecNumber>
    </recommendedName>
</protein>
<evidence type="ECO:0000313" key="5">
    <source>
        <dbReference type="EMBL" id="BBB28351.1"/>
    </source>
</evidence>
<feature type="binding site" evidence="2">
    <location>
        <position position="77"/>
    </location>
    <ligand>
        <name>Mg(2+)</name>
        <dbReference type="ChEBI" id="CHEBI:18420"/>
        <label>4</label>
    </ligand>
</feature>
<feature type="binding site" evidence="2">
    <location>
        <position position="148"/>
    </location>
    <ligand>
        <name>ATP</name>
        <dbReference type="ChEBI" id="CHEBI:30616"/>
    </ligand>
</feature>
<organism evidence="5 6">
    <name type="scientific">Neptunomonas japonica JAMM 1380</name>
    <dbReference type="NCBI Taxonomy" id="1441457"/>
    <lineage>
        <taxon>Bacteria</taxon>
        <taxon>Pseudomonadati</taxon>
        <taxon>Pseudomonadota</taxon>
        <taxon>Gammaproteobacteria</taxon>
        <taxon>Oceanospirillales</taxon>
        <taxon>Oceanospirillaceae</taxon>
        <taxon>Neptunomonas</taxon>
    </lineage>
</organism>
<keyword evidence="2" id="KW-0460">Magnesium</keyword>
<dbReference type="PANTHER" id="PTHR30270">
    <property type="entry name" value="THIAMINE-MONOPHOSPHATE KINASE"/>
    <property type="match status" value="1"/>
</dbReference>
<dbReference type="UniPathway" id="UPA00060">
    <property type="reaction ID" value="UER00142"/>
</dbReference>
<feature type="binding site" evidence="2">
    <location>
        <position position="32"/>
    </location>
    <ligand>
        <name>Mg(2+)</name>
        <dbReference type="ChEBI" id="CHEBI:18420"/>
        <label>4</label>
    </ligand>
</feature>
<dbReference type="PIRSF" id="PIRSF005303">
    <property type="entry name" value="Thiam_monoph_kin"/>
    <property type="match status" value="1"/>
</dbReference>
<feature type="binding site" evidence="2">
    <location>
        <position position="214"/>
    </location>
    <ligand>
        <name>ATP</name>
        <dbReference type="ChEBI" id="CHEBI:30616"/>
    </ligand>
</feature>
<keyword evidence="2" id="KW-0067">ATP-binding</keyword>
<dbReference type="InterPro" id="IPR036676">
    <property type="entry name" value="PurM-like_C_sf"/>
</dbReference>
<dbReference type="Gene3D" id="3.30.1330.10">
    <property type="entry name" value="PurM-like, N-terminal domain"/>
    <property type="match status" value="1"/>
</dbReference>
<comment type="caution">
    <text evidence="2">Lacks conserved residue(s) required for the propagation of feature annotation.</text>
</comment>
<dbReference type="GO" id="GO:0005524">
    <property type="term" value="F:ATP binding"/>
    <property type="evidence" value="ECO:0007669"/>
    <property type="project" value="UniProtKB-UniRule"/>
</dbReference>
<dbReference type="InterPro" id="IPR016188">
    <property type="entry name" value="PurM-like_N"/>
</dbReference>
<dbReference type="EC" id="2.7.4.16" evidence="2"/>
<feature type="binding site" evidence="2">
    <location>
        <position position="77"/>
    </location>
    <ligand>
        <name>Mg(2+)</name>
        <dbReference type="ChEBI" id="CHEBI:18420"/>
        <label>2</label>
    </ligand>
</feature>
<feature type="binding site" evidence="2">
    <location>
        <position position="56"/>
    </location>
    <ligand>
        <name>substrate</name>
    </ligand>
</feature>
<feature type="binding site" evidence="2">
    <location>
        <position position="32"/>
    </location>
    <ligand>
        <name>Mg(2+)</name>
        <dbReference type="ChEBI" id="CHEBI:18420"/>
        <label>3</label>
    </ligand>
</feature>
<comment type="miscellaneous">
    <text evidence="2">Reaction mechanism of ThiL seems to utilize a direct, inline transfer of the gamma-phosphate of ATP to TMP rather than a phosphorylated enzyme intermediate.</text>
</comment>
<dbReference type="HAMAP" id="MF_02128">
    <property type="entry name" value="TMP_kinase"/>
    <property type="match status" value="1"/>
</dbReference>
<feature type="binding site" evidence="2">
    <location>
        <begin position="123"/>
        <end position="124"/>
    </location>
    <ligand>
        <name>ATP</name>
        <dbReference type="ChEBI" id="CHEBI:30616"/>
    </ligand>
</feature>
<keyword evidence="6" id="KW-1185">Reference proteome</keyword>
<dbReference type="RefSeq" id="WP_201349061.1">
    <property type="nucleotide sequence ID" value="NZ_AP014546.1"/>
</dbReference>
<comment type="pathway">
    <text evidence="2">Cofactor biosynthesis; thiamine diphosphate biosynthesis; thiamine diphosphate from thiamine phosphate: step 1/1.</text>
</comment>